<sequence length="56" mass="6398">MIQHYGCTDPQVDHKIKKFSKKQWLAGKSVHMMYTRAPERARLAADARALVEAASR</sequence>
<accession>A0ABX2T3R1</accession>
<proteinExistence type="predicted"/>
<gene>
    <name evidence="1" type="ORF">HND93_03585</name>
</gene>
<dbReference type="Proteomes" id="UP000584642">
    <property type="component" value="Unassembled WGS sequence"/>
</dbReference>
<protein>
    <submittedName>
        <fullName evidence="1">Uncharacterized protein</fullName>
    </submittedName>
</protein>
<comment type="caution">
    <text evidence="1">The sequence shown here is derived from an EMBL/GenBank/DDBJ whole genome shotgun (WGS) entry which is preliminary data.</text>
</comment>
<reference evidence="1 2" key="1">
    <citation type="submission" date="2020-05" db="EMBL/GenBank/DDBJ databases">
        <title>Azospirillum oleiclasticum sp. nov, a nitrogen-fixing and heavy crude oil-emulsifying bacterium isolated from the crude oil of Yumen Oilfield.</title>
        <authorList>
            <person name="Wu D."/>
            <person name="Cai M."/>
            <person name="Zhang X."/>
        </authorList>
    </citation>
    <scope>NUCLEOTIDE SEQUENCE [LARGE SCALE GENOMIC DNA]</scope>
    <source>
        <strain evidence="1 2">ROY-1-1-2</strain>
    </source>
</reference>
<evidence type="ECO:0000313" key="2">
    <source>
        <dbReference type="Proteomes" id="UP000584642"/>
    </source>
</evidence>
<dbReference type="RefSeq" id="WP_180280497.1">
    <property type="nucleotide sequence ID" value="NZ_JABFDB010000001.1"/>
</dbReference>
<evidence type="ECO:0000313" key="1">
    <source>
        <dbReference type="EMBL" id="NYZ18781.1"/>
    </source>
</evidence>
<name>A0ABX2T3R1_9PROT</name>
<dbReference type="EMBL" id="JABFDB010000001">
    <property type="protein sequence ID" value="NYZ18781.1"/>
    <property type="molecule type" value="Genomic_DNA"/>
</dbReference>
<organism evidence="1 2">
    <name type="scientific">Azospirillum oleiclasticum</name>
    <dbReference type="NCBI Taxonomy" id="2735135"/>
    <lineage>
        <taxon>Bacteria</taxon>
        <taxon>Pseudomonadati</taxon>
        <taxon>Pseudomonadota</taxon>
        <taxon>Alphaproteobacteria</taxon>
        <taxon>Rhodospirillales</taxon>
        <taxon>Azospirillaceae</taxon>
        <taxon>Azospirillum</taxon>
    </lineage>
</organism>
<keyword evidence="2" id="KW-1185">Reference proteome</keyword>